<dbReference type="GO" id="GO:0046930">
    <property type="term" value="C:pore complex"/>
    <property type="evidence" value="ECO:0007669"/>
    <property type="project" value="UniProtKB-KW"/>
</dbReference>
<dbReference type="PRINTS" id="PR00184">
    <property type="entry name" value="NEISSPPORIN"/>
</dbReference>
<evidence type="ECO:0000256" key="8">
    <source>
        <dbReference type="ARBA" id="ARBA00023114"/>
    </source>
</evidence>
<feature type="domain" description="Porin" evidence="12">
    <location>
        <begin position="7"/>
        <end position="319"/>
    </location>
</feature>
<dbReference type="CDD" id="cd00342">
    <property type="entry name" value="gram_neg_porins"/>
    <property type="match status" value="1"/>
</dbReference>
<comment type="caution">
    <text evidence="13">The sequence shown here is derived from an EMBL/GenBank/DDBJ whole genome shotgun (WGS) entry which is preliminary data.</text>
</comment>
<sequence length="349" mass="36776">MQKKLIALAVAGLVSAPAFAQSNVTVFGIMDVGLQHTTKSMTANQKSRTGVDTGLQSGSRLGFRGTEDLGNGLAVSFQYVFNINNGVVNNDAPATREAMLALSGNFGTIAAGYLFTPQFNLLTSVDPFGNGTVGAVNGARGIYSLGAHRAVGTANGNIDRLENLVAYISPNFGGFTVTAGYTFNGLDDEGAKNTGNAKIWAISPVYNNGPLMVGANYHRIKIDAPAGPTNTVWDLAASYDFGVLKLGAAYGQSKLTSTPKEKQWMIGATVPVSEAGSVLVSYARNKFDDAKQNKWALGYTHSLSKRTNVYAAYARLSGNTAGKADFGNNAGFGGDDYTRGLNIGLRHRF</sequence>
<evidence type="ECO:0000256" key="3">
    <source>
        <dbReference type="ARBA" id="ARBA00022448"/>
    </source>
</evidence>
<dbReference type="AlphaFoldDB" id="A0A2T4ICK7"/>
<evidence type="ECO:0000256" key="10">
    <source>
        <dbReference type="ARBA" id="ARBA00023237"/>
    </source>
</evidence>
<reference evidence="13 14" key="1">
    <citation type="submission" date="2018-03" db="EMBL/GenBank/DDBJ databases">
        <authorList>
            <person name="Keele B.F."/>
        </authorList>
    </citation>
    <scope>NUCLEOTIDE SEQUENCE [LARGE SCALE GENOMIC DNA]</scope>
    <source>
        <strain evidence="13 14">D20</strain>
    </source>
</reference>
<reference evidence="13 14" key="2">
    <citation type="submission" date="2018-04" db="EMBL/GenBank/DDBJ databases">
        <title>Thauera lacus sp. nov., isolated from an saline lake in Inner Mongolia, China.</title>
        <authorList>
            <person name="Liang Q.-Y."/>
        </authorList>
    </citation>
    <scope>NUCLEOTIDE SEQUENCE [LARGE SCALE GENOMIC DNA]</scope>
    <source>
        <strain evidence="13 14">D20</strain>
    </source>
</reference>
<keyword evidence="3" id="KW-0813">Transport</keyword>
<comment type="subcellular location">
    <subcellularLocation>
        <location evidence="1">Cell outer membrane</location>
        <topology evidence="1">Multi-pass membrane protein</topology>
    </subcellularLocation>
</comment>
<evidence type="ECO:0000313" key="14">
    <source>
        <dbReference type="Proteomes" id="UP000241193"/>
    </source>
</evidence>
<dbReference type="InterPro" id="IPR023614">
    <property type="entry name" value="Porin_dom_sf"/>
</dbReference>
<evidence type="ECO:0000256" key="1">
    <source>
        <dbReference type="ARBA" id="ARBA00004571"/>
    </source>
</evidence>
<dbReference type="PRINTS" id="PR00182">
    <property type="entry name" value="ECOLNEIPORIN"/>
</dbReference>
<keyword evidence="14" id="KW-1185">Reference proteome</keyword>
<keyword evidence="10" id="KW-0998">Cell outer membrane</keyword>
<keyword evidence="9" id="KW-0472">Membrane</keyword>
<keyword evidence="4" id="KW-1134">Transmembrane beta strand</keyword>
<dbReference type="EMBL" id="PZKC01000012">
    <property type="protein sequence ID" value="PTD95499.1"/>
    <property type="molecule type" value="Genomic_DNA"/>
</dbReference>
<evidence type="ECO:0000256" key="6">
    <source>
        <dbReference type="ARBA" id="ARBA00022729"/>
    </source>
</evidence>
<dbReference type="PANTHER" id="PTHR34501:SF9">
    <property type="entry name" value="MAJOR OUTER MEMBRANE PROTEIN P.IA"/>
    <property type="match status" value="1"/>
</dbReference>
<dbReference type="GO" id="GO:0009279">
    <property type="term" value="C:cell outer membrane"/>
    <property type="evidence" value="ECO:0007669"/>
    <property type="project" value="UniProtKB-SubCell"/>
</dbReference>
<dbReference type="Pfam" id="PF13609">
    <property type="entry name" value="Porin_4"/>
    <property type="match status" value="1"/>
</dbReference>
<protein>
    <submittedName>
        <fullName evidence="13">Porin</fullName>
    </submittedName>
</protein>
<keyword evidence="6 11" id="KW-0732">Signal</keyword>
<dbReference type="InterPro" id="IPR033900">
    <property type="entry name" value="Gram_neg_porin_domain"/>
</dbReference>
<dbReference type="GO" id="GO:0034220">
    <property type="term" value="P:monoatomic ion transmembrane transport"/>
    <property type="evidence" value="ECO:0007669"/>
    <property type="project" value="InterPro"/>
</dbReference>
<dbReference type="SUPFAM" id="SSF56935">
    <property type="entry name" value="Porins"/>
    <property type="match status" value="1"/>
</dbReference>
<evidence type="ECO:0000256" key="7">
    <source>
        <dbReference type="ARBA" id="ARBA00023065"/>
    </source>
</evidence>
<accession>A0A2T4ICK7</accession>
<organism evidence="13 14">
    <name type="scientific">Pseudothauera lacus</name>
    <dbReference type="NCBI Taxonomy" id="2136175"/>
    <lineage>
        <taxon>Bacteria</taxon>
        <taxon>Pseudomonadati</taxon>
        <taxon>Pseudomonadota</taxon>
        <taxon>Betaproteobacteria</taxon>
        <taxon>Rhodocyclales</taxon>
        <taxon>Zoogloeaceae</taxon>
        <taxon>Pseudothauera</taxon>
    </lineage>
</organism>
<evidence type="ECO:0000256" key="5">
    <source>
        <dbReference type="ARBA" id="ARBA00022692"/>
    </source>
</evidence>
<dbReference type="InterPro" id="IPR002299">
    <property type="entry name" value="Porin_Neis"/>
</dbReference>
<evidence type="ECO:0000256" key="4">
    <source>
        <dbReference type="ARBA" id="ARBA00022452"/>
    </source>
</evidence>
<keyword evidence="8" id="KW-0626">Porin</keyword>
<evidence type="ECO:0000313" key="13">
    <source>
        <dbReference type="EMBL" id="PTD95499.1"/>
    </source>
</evidence>
<dbReference type="GO" id="GO:0015288">
    <property type="term" value="F:porin activity"/>
    <property type="evidence" value="ECO:0007669"/>
    <property type="project" value="UniProtKB-KW"/>
</dbReference>
<dbReference type="InterPro" id="IPR001702">
    <property type="entry name" value="Porin_Gram-ve"/>
</dbReference>
<name>A0A2T4ICK7_9RHOO</name>
<gene>
    <name evidence="13" type="ORF">C8261_13660</name>
</gene>
<proteinExistence type="predicted"/>
<dbReference type="PANTHER" id="PTHR34501">
    <property type="entry name" value="PROTEIN YDDL-RELATED"/>
    <property type="match status" value="1"/>
</dbReference>
<comment type="subunit">
    <text evidence="2">Homotrimer.</text>
</comment>
<evidence type="ECO:0000256" key="2">
    <source>
        <dbReference type="ARBA" id="ARBA00011233"/>
    </source>
</evidence>
<evidence type="ECO:0000256" key="9">
    <source>
        <dbReference type="ARBA" id="ARBA00023136"/>
    </source>
</evidence>
<feature type="signal peptide" evidence="11">
    <location>
        <begin position="1"/>
        <end position="20"/>
    </location>
</feature>
<dbReference type="InterPro" id="IPR050298">
    <property type="entry name" value="Gram-neg_bact_OMP"/>
</dbReference>
<dbReference type="RefSeq" id="WP_107494281.1">
    <property type="nucleotide sequence ID" value="NZ_PZKC01000012.1"/>
</dbReference>
<keyword evidence="7" id="KW-0406">Ion transport</keyword>
<dbReference type="Gene3D" id="2.40.160.10">
    <property type="entry name" value="Porin"/>
    <property type="match status" value="1"/>
</dbReference>
<feature type="chain" id="PRO_5015586083" evidence="11">
    <location>
        <begin position="21"/>
        <end position="349"/>
    </location>
</feature>
<evidence type="ECO:0000259" key="12">
    <source>
        <dbReference type="Pfam" id="PF13609"/>
    </source>
</evidence>
<dbReference type="Proteomes" id="UP000241193">
    <property type="component" value="Unassembled WGS sequence"/>
</dbReference>
<dbReference type="OrthoDB" id="5293374at2"/>
<evidence type="ECO:0000256" key="11">
    <source>
        <dbReference type="SAM" id="SignalP"/>
    </source>
</evidence>
<keyword evidence="5" id="KW-0812">Transmembrane</keyword>